<evidence type="ECO:0000256" key="14">
    <source>
        <dbReference type="PROSITE-ProRule" id="PRU00461"/>
    </source>
</evidence>
<dbReference type="InterPro" id="IPR051221">
    <property type="entry name" value="LDLR-related"/>
</dbReference>
<feature type="domain" description="EGF-like" evidence="15">
    <location>
        <begin position="170"/>
        <end position="185"/>
    </location>
</feature>
<organism evidence="16 17">
    <name type="scientific">Laticauda laticaudata</name>
    <name type="common">Blue-ringed sea krait</name>
    <name type="synonym">Blue-lipped sea krait</name>
    <dbReference type="NCBI Taxonomy" id="8630"/>
    <lineage>
        <taxon>Eukaryota</taxon>
        <taxon>Metazoa</taxon>
        <taxon>Chordata</taxon>
        <taxon>Craniata</taxon>
        <taxon>Vertebrata</taxon>
        <taxon>Euteleostomi</taxon>
        <taxon>Lepidosauria</taxon>
        <taxon>Squamata</taxon>
        <taxon>Bifurcata</taxon>
        <taxon>Unidentata</taxon>
        <taxon>Episquamata</taxon>
        <taxon>Toxicofera</taxon>
        <taxon>Serpentes</taxon>
        <taxon>Colubroidea</taxon>
        <taxon>Elapidae</taxon>
        <taxon>Laticaudinae</taxon>
        <taxon>Laticauda</taxon>
    </lineage>
</organism>
<dbReference type="Gene3D" id="4.10.400.10">
    <property type="entry name" value="Low-density Lipoprotein Receptor"/>
    <property type="match status" value="2"/>
</dbReference>
<comment type="subcellular location">
    <subcellularLocation>
        <location evidence="2">Endomembrane system</location>
    </subcellularLocation>
    <subcellularLocation>
        <location evidence="1">Membrane</location>
        <topology evidence="1">Single-pass membrane protein</topology>
    </subcellularLocation>
</comment>
<dbReference type="GO" id="GO:0016324">
    <property type="term" value="C:apical plasma membrane"/>
    <property type="evidence" value="ECO:0007669"/>
    <property type="project" value="TreeGrafter"/>
</dbReference>
<keyword evidence="12" id="KW-0325">Glycoprotein</keyword>
<comment type="caution">
    <text evidence="13">Lacks conserved residue(s) required for the propagation of feature annotation.</text>
</comment>
<evidence type="ECO:0000256" key="5">
    <source>
        <dbReference type="ARBA" id="ARBA00022692"/>
    </source>
</evidence>
<evidence type="ECO:0000256" key="12">
    <source>
        <dbReference type="ARBA" id="ARBA00023180"/>
    </source>
</evidence>
<evidence type="ECO:0000256" key="4">
    <source>
        <dbReference type="ARBA" id="ARBA00022583"/>
    </source>
</evidence>
<reference evidence="16" key="2">
    <citation type="submission" date="2025-09" db="UniProtKB">
        <authorList>
            <consortium name="Ensembl"/>
        </authorList>
    </citation>
    <scope>IDENTIFICATION</scope>
</reference>
<feature type="repeat" description="LDL-receptor class B" evidence="14">
    <location>
        <begin position="247"/>
        <end position="289"/>
    </location>
</feature>
<dbReference type="PROSITE" id="PS01187">
    <property type="entry name" value="EGF_CA"/>
    <property type="match status" value="1"/>
</dbReference>
<dbReference type="SUPFAM" id="SSF57424">
    <property type="entry name" value="LDL receptor-like module"/>
    <property type="match status" value="2"/>
</dbReference>
<evidence type="ECO:0000256" key="13">
    <source>
        <dbReference type="PROSITE-ProRule" id="PRU00124"/>
    </source>
</evidence>
<dbReference type="InterPro" id="IPR002172">
    <property type="entry name" value="LDrepeatLR_classA_rpt"/>
</dbReference>
<dbReference type="GeneTree" id="ENSGT00940000157232"/>
<feature type="repeat" description="LDL-receptor class B" evidence="14">
    <location>
        <begin position="292"/>
        <end position="335"/>
    </location>
</feature>
<dbReference type="FunFam" id="2.10.25.10:FF:000240">
    <property type="entry name" value="Vitamin K-dependent protein S"/>
    <property type="match status" value="1"/>
</dbReference>
<keyword evidence="17" id="KW-1185">Reference proteome</keyword>
<dbReference type="GO" id="GO:0012505">
    <property type="term" value="C:endomembrane system"/>
    <property type="evidence" value="ECO:0007669"/>
    <property type="project" value="UniProtKB-SubCell"/>
</dbReference>
<dbReference type="FunFam" id="2.120.10.30:FF:000241">
    <property type="entry name" value="Low-density lipoprotein receptor-related protein 6"/>
    <property type="match status" value="1"/>
</dbReference>
<dbReference type="PANTHER" id="PTHR22722:SF11">
    <property type="entry name" value="LOW-DENSITY LIPOPROTEIN RECEPTOR-RELATED PROTEIN 2"/>
    <property type="match status" value="1"/>
</dbReference>
<dbReference type="InterPro" id="IPR023415">
    <property type="entry name" value="LDLR_class-A_CS"/>
</dbReference>
<dbReference type="Proteomes" id="UP000694406">
    <property type="component" value="Unplaced"/>
</dbReference>
<evidence type="ECO:0000256" key="2">
    <source>
        <dbReference type="ARBA" id="ARBA00004308"/>
    </source>
</evidence>
<evidence type="ECO:0000256" key="1">
    <source>
        <dbReference type="ARBA" id="ARBA00004167"/>
    </source>
</evidence>
<sequence length="367" mass="41673">DNKPWLLLLLHSFPLQSQKIYFYNCSSTEFKCASGNQCIRNYYRCDGVFDCSDHSDEAGCRKYKEIHFCIINEWQCPGHSICVNLSKVCDNLADCPNGADESPLCNQETCLDNNAGCTHGCIQGPFGAQCSCPFGYQLANDSKTCEDINECDSPGFCSQHCHNERGSFRCYCDDGYILESNGKTCKVTGEGYPNYKVIGTDINLTLILFRNKRFYKDVNITVFHDFVQVFDSGVTVTESIAVDWIGRNLYWTDYVLETIEVSRLDGSHRTVLVSENVTNPRGLVLDPRTDGHVMFWTDWGQNPRIERASMDGTLRTTIVSNKIYWPNGLSIDYPNKLLYFADAYLDYIDFCDYNGNNRRQVVASDLV</sequence>
<dbReference type="Ensembl" id="ENSLLTT00000012567.1">
    <property type="protein sequence ID" value="ENSLLTP00000012092.1"/>
    <property type="gene ID" value="ENSLLTG00000006815.1"/>
</dbReference>
<proteinExistence type="predicted"/>
<dbReference type="AlphaFoldDB" id="A0A8C5S259"/>
<evidence type="ECO:0000313" key="16">
    <source>
        <dbReference type="Ensembl" id="ENSLLTP00000012092.1"/>
    </source>
</evidence>
<keyword evidence="8" id="KW-1133">Transmembrane helix</keyword>
<dbReference type="InterPro" id="IPR049883">
    <property type="entry name" value="NOTCH1_EGF-like"/>
</dbReference>
<evidence type="ECO:0000313" key="17">
    <source>
        <dbReference type="Proteomes" id="UP000694406"/>
    </source>
</evidence>
<keyword evidence="4" id="KW-0254">Endocytosis</keyword>
<keyword evidence="6" id="KW-0732">Signal</keyword>
<reference evidence="16" key="1">
    <citation type="submission" date="2025-08" db="UniProtKB">
        <authorList>
            <consortium name="Ensembl"/>
        </authorList>
    </citation>
    <scope>IDENTIFICATION</scope>
</reference>
<gene>
    <name evidence="16" type="primary">LRP2</name>
</gene>
<protein>
    <submittedName>
        <fullName evidence="16">LDL receptor related protein 2</fullName>
    </submittedName>
</protein>
<dbReference type="FunFam" id="2.10.25.10:FF:000037">
    <property type="entry name" value="Signal peptide, CUB domain and EGF-like domain-containing 2"/>
    <property type="match status" value="1"/>
</dbReference>
<dbReference type="InterPro" id="IPR000742">
    <property type="entry name" value="EGF"/>
</dbReference>
<dbReference type="PROSITE" id="PS01209">
    <property type="entry name" value="LDLRA_1"/>
    <property type="match status" value="2"/>
</dbReference>
<dbReference type="PROSITE" id="PS50068">
    <property type="entry name" value="LDLRA_2"/>
    <property type="match status" value="2"/>
</dbReference>
<name>A0A8C5S259_LATLA</name>
<dbReference type="SMART" id="SM00135">
    <property type="entry name" value="LY"/>
    <property type="match status" value="3"/>
</dbReference>
<evidence type="ECO:0000256" key="8">
    <source>
        <dbReference type="ARBA" id="ARBA00022989"/>
    </source>
</evidence>
<dbReference type="GO" id="GO:0042562">
    <property type="term" value="F:hormone binding"/>
    <property type="evidence" value="ECO:0007669"/>
    <property type="project" value="TreeGrafter"/>
</dbReference>
<dbReference type="PRINTS" id="PR00261">
    <property type="entry name" value="LDLRECEPTOR"/>
</dbReference>
<dbReference type="SMART" id="SM00181">
    <property type="entry name" value="EGF"/>
    <property type="match status" value="2"/>
</dbReference>
<dbReference type="GO" id="GO:0005509">
    <property type="term" value="F:calcium ion binding"/>
    <property type="evidence" value="ECO:0007669"/>
    <property type="project" value="InterPro"/>
</dbReference>
<dbReference type="Pfam" id="PF00058">
    <property type="entry name" value="Ldl_recept_b"/>
    <property type="match status" value="2"/>
</dbReference>
<dbReference type="SMART" id="SM00192">
    <property type="entry name" value="LDLa"/>
    <property type="match status" value="2"/>
</dbReference>
<dbReference type="FunFam" id="4.10.400.10:FF:000045">
    <property type="entry name" value="Low-density lipoprotein receptor-related protein 2"/>
    <property type="match status" value="1"/>
</dbReference>
<dbReference type="GO" id="GO:0043235">
    <property type="term" value="C:receptor complex"/>
    <property type="evidence" value="ECO:0007669"/>
    <property type="project" value="TreeGrafter"/>
</dbReference>
<evidence type="ECO:0000256" key="10">
    <source>
        <dbReference type="ARBA" id="ARBA00023157"/>
    </source>
</evidence>
<feature type="disulfide bond" evidence="13">
    <location>
        <begin position="45"/>
        <end position="60"/>
    </location>
</feature>
<dbReference type="Pfam" id="PF07645">
    <property type="entry name" value="EGF_CA"/>
    <property type="match status" value="1"/>
</dbReference>
<dbReference type="CDD" id="cd00054">
    <property type="entry name" value="EGF_CA"/>
    <property type="match status" value="1"/>
</dbReference>
<dbReference type="SUPFAM" id="SSF63825">
    <property type="entry name" value="YWTD domain"/>
    <property type="match status" value="1"/>
</dbReference>
<dbReference type="PROSITE" id="PS01186">
    <property type="entry name" value="EGF_2"/>
    <property type="match status" value="1"/>
</dbReference>
<keyword evidence="7" id="KW-0677">Repeat</keyword>
<dbReference type="CDD" id="cd00112">
    <property type="entry name" value="LDLa"/>
    <property type="match status" value="2"/>
</dbReference>
<dbReference type="InterPro" id="IPR001881">
    <property type="entry name" value="EGF-like_Ca-bd_dom"/>
</dbReference>
<dbReference type="SMART" id="SM00179">
    <property type="entry name" value="EGF_CA"/>
    <property type="match status" value="2"/>
</dbReference>
<keyword evidence="11" id="KW-0675">Receptor</keyword>
<dbReference type="InterPro" id="IPR011042">
    <property type="entry name" value="6-blade_b-propeller_TolB-like"/>
</dbReference>
<dbReference type="Gene3D" id="2.10.25.10">
    <property type="entry name" value="Laminin"/>
    <property type="match status" value="2"/>
</dbReference>
<dbReference type="FunFam" id="4.10.400.10:FF:000147">
    <property type="entry name" value="Low-density lipoprotein receptor-related protein 2"/>
    <property type="match status" value="1"/>
</dbReference>
<evidence type="ECO:0000256" key="11">
    <source>
        <dbReference type="ARBA" id="ARBA00023170"/>
    </source>
</evidence>
<evidence type="ECO:0000256" key="6">
    <source>
        <dbReference type="ARBA" id="ARBA00022729"/>
    </source>
</evidence>
<dbReference type="InterPro" id="IPR036055">
    <property type="entry name" value="LDL_receptor-like_sf"/>
</dbReference>
<keyword evidence="9" id="KW-0472">Membrane</keyword>
<evidence type="ECO:0000256" key="3">
    <source>
        <dbReference type="ARBA" id="ARBA00022536"/>
    </source>
</evidence>
<keyword evidence="3" id="KW-0245">EGF-like domain</keyword>
<dbReference type="Pfam" id="PF14670">
    <property type="entry name" value="FXa_inhibition"/>
    <property type="match status" value="1"/>
</dbReference>
<evidence type="ECO:0000256" key="7">
    <source>
        <dbReference type="ARBA" id="ARBA00022737"/>
    </source>
</evidence>
<accession>A0A8C5S259</accession>
<dbReference type="InterPro" id="IPR018097">
    <property type="entry name" value="EGF_Ca-bd_CS"/>
</dbReference>
<evidence type="ECO:0000259" key="15">
    <source>
        <dbReference type="PROSITE" id="PS01186"/>
    </source>
</evidence>
<evidence type="ECO:0000256" key="9">
    <source>
        <dbReference type="ARBA" id="ARBA00023136"/>
    </source>
</evidence>
<dbReference type="SUPFAM" id="SSF57196">
    <property type="entry name" value="EGF/Laminin"/>
    <property type="match status" value="2"/>
</dbReference>
<dbReference type="PANTHER" id="PTHR22722">
    <property type="entry name" value="LOW-DENSITY LIPOPROTEIN RECEPTOR-RELATED PROTEIN 2-RELATED"/>
    <property type="match status" value="1"/>
</dbReference>
<keyword evidence="10 13" id="KW-1015">Disulfide bond</keyword>
<dbReference type="Pfam" id="PF00057">
    <property type="entry name" value="Ldl_recept_a"/>
    <property type="match status" value="2"/>
</dbReference>
<dbReference type="GO" id="GO:0006898">
    <property type="term" value="P:receptor-mediated endocytosis"/>
    <property type="evidence" value="ECO:0007669"/>
    <property type="project" value="TreeGrafter"/>
</dbReference>
<dbReference type="PROSITE" id="PS51120">
    <property type="entry name" value="LDLRB"/>
    <property type="match status" value="2"/>
</dbReference>
<keyword evidence="5" id="KW-0812">Transmembrane</keyword>
<dbReference type="InterPro" id="IPR000033">
    <property type="entry name" value="LDLR_classB_rpt"/>
</dbReference>
<dbReference type="Gene3D" id="2.120.10.30">
    <property type="entry name" value="TolB, C-terminal domain"/>
    <property type="match status" value="1"/>
</dbReference>